<keyword evidence="4" id="KW-1185">Reference proteome</keyword>
<reference evidence="3" key="1">
    <citation type="submission" date="2019-09" db="EMBL/GenBank/DDBJ databases">
        <authorList>
            <person name="Cremers G."/>
        </authorList>
    </citation>
    <scope>NUCLEOTIDE SEQUENCE [LARGE SCALE GENOMIC DNA]</scope>
    <source>
        <strain evidence="3">3B</strain>
    </source>
</reference>
<dbReference type="Pfam" id="PF00107">
    <property type="entry name" value="ADH_zinc_N"/>
    <property type="match status" value="1"/>
</dbReference>
<evidence type="ECO:0000259" key="2">
    <source>
        <dbReference type="Pfam" id="PF00107"/>
    </source>
</evidence>
<name>A0A5E6MG80_9BACT</name>
<feature type="domain" description="Alcohol dehydrogenase-like C-terminal" evidence="2">
    <location>
        <begin position="2"/>
        <end position="104"/>
    </location>
</feature>
<gene>
    <name evidence="3" type="primary">ppsC</name>
    <name evidence="3" type="ORF">MAMC_02039</name>
</gene>
<dbReference type="OrthoDB" id="9792162at2"/>
<dbReference type="Proteomes" id="UP000381693">
    <property type="component" value="Unassembled WGS sequence"/>
</dbReference>
<feature type="non-terminal residue" evidence="3">
    <location>
        <position position="1"/>
    </location>
</feature>
<proteinExistence type="predicted"/>
<dbReference type="InterPro" id="IPR013149">
    <property type="entry name" value="ADH-like_C"/>
</dbReference>
<evidence type="ECO:0000313" key="3">
    <source>
        <dbReference type="EMBL" id="VVM08290.1"/>
    </source>
</evidence>
<comment type="caution">
    <text evidence="3">The sequence shown here is derived from an EMBL/GenBank/DDBJ whole genome shotgun (WGS) entry which is preliminary data.</text>
</comment>
<dbReference type="PANTHER" id="PTHR44154:SF1">
    <property type="entry name" value="QUINONE OXIDOREDUCTASE"/>
    <property type="match status" value="1"/>
</dbReference>
<dbReference type="GO" id="GO:0005829">
    <property type="term" value="C:cytosol"/>
    <property type="evidence" value="ECO:0007669"/>
    <property type="project" value="TreeGrafter"/>
</dbReference>
<evidence type="ECO:0000313" key="4">
    <source>
        <dbReference type="Proteomes" id="UP000381693"/>
    </source>
</evidence>
<dbReference type="RefSeq" id="WP_142525928.1">
    <property type="nucleotide sequence ID" value="NZ_CABFUZ020000240.1"/>
</dbReference>
<protein>
    <submittedName>
        <fullName evidence="3">Partial phthiocerol/phenolphthiocerol synthesis type-I polyketide synthase C</fullName>
    </submittedName>
</protein>
<organism evidence="3 4">
    <name type="scientific">Methylacidimicrobium cyclopophantes</name>
    <dbReference type="NCBI Taxonomy" id="1041766"/>
    <lineage>
        <taxon>Bacteria</taxon>
        <taxon>Pseudomonadati</taxon>
        <taxon>Verrucomicrobiota</taxon>
        <taxon>Methylacidimicrobium</taxon>
    </lineage>
</organism>
<sequence>VAAGCRVAASAGTEAGRKLAREQGAELVVDHRSKEHGREVLEWTNREGVAVILEMLANVNLGRDLDLLALGGRAVVIGSRGTVEIDPRALMAREAQIVGVSLFLASDKEEGGLRSALEAGLSNGTLRPIVREELPLEQAPLAHQRVLEPGALGKIVLIP</sequence>
<accession>A0A5E6MG80</accession>
<dbReference type="AlphaFoldDB" id="A0A5E6MG80"/>
<dbReference type="Gene3D" id="3.90.180.10">
    <property type="entry name" value="Medium-chain alcohol dehydrogenases, catalytic domain"/>
    <property type="match status" value="1"/>
</dbReference>
<dbReference type="GO" id="GO:0070402">
    <property type="term" value="F:NADPH binding"/>
    <property type="evidence" value="ECO:0007669"/>
    <property type="project" value="TreeGrafter"/>
</dbReference>
<dbReference type="Gene3D" id="3.40.50.720">
    <property type="entry name" value="NAD(P)-binding Rossmann-like Domain"/>
    <property type="match status" value="1"/>
</dbReference>
<dbReference type="InterPro" id="IPR036291">
    <property type="entry name" value="NAD(P)-bd_dom_sf"/>
</dbReference>
<dbReference type="GO" id="GO:0003730">
    <property type="term" value="F:mRNA 3'-UTR binding"/>
    <property type="evidence" value="ECO:0007669"/>
    <property type="project" value="TreeGrafter"/>
</dbReference>
<dbReference type="PANTHER" id="PTHR44154">
    <property type="entry name" value="QUINONE OXIDOREDUCTASE"/>
    <property type="match status" value="1"/>
</dbReference>
<keyword evidence="1" id="KW-0521">NADP</keyword>
<dbReference type="GO" id="GO:0003960">
    <property type="term" value="F:quinone reductase (NADPH) activity"/>
    <property type="evidence" value="ECO:0007669"/>
    <property type="project" value="TreeGrafter"/>
</dbReference>
<dbReference type="SUPFAM" id="SSF51735">
    <property type="entry name" value="NAD(P)-binding Rossmann-fold domains"/>
    <property type="match status" value="1"/>
</dbReference>
<evidence type="ECO:0000256" key="1">
    <source>
        <dbReference type="ARBA" id="ARBA00022857"/>
    </source>
</evidence>
<dbReference type="EMBL" id="CABFUZ020000240">
    <property type="protein sequence ID" value="VVM08290.1"/>
    <property type="molecule type" value="Genomic_DNA"/>
</dbReference>
<dbReference type="InterPro" id="IPR051603">
    <property type="entry name" value="Zinc-ADH_QOR/CCCR"/>
</dbReference>